<dbReference type="EMBL" id="BNJG01000001">
    <property type="protein sequence ID" value="GHO55138.1"/>
    <property type="molecule type" value="Genomic_DNA"/>
</dbReference>
<comment type="caution">
    <text evidence="1">The sequence shown here is derived from an EMBL/GenBank/DDBJ whole genome shotgun (WGS) entry which is preliminary data.</text>
</comment>
<proteinExistence type="predicted"/>
<keyword evidence="2" id="KW-1185">Reference proteome</keyword>
<evidence type="ECO:0000313" key="2">
    <source>
        <dbReference type="Proteomes" id="UP000654345"/>
    </source>
</evidence>
<protein>
    <submittedName>
        <fullName evidence="1">Uncharacterized protein</fullName>
    </submittedName>
</protein>
<gene>
    <name evidence="1" type="ORF">KSB_36130</name>
</gene>
<evidence type="ECO:0000313" key="1">
    <source>
        <dbReference type="EMBL" id="GHO55138.1"/>
    </source>
</evidence>
<accession>A0ABQ3UQR9</accession>
<sequence>MIKAEVEGTAASGFEGLGVIVILASEGRLTLRDIEHELEGERGLAGAGFAAEERQAYGKQILDGPDARDG</sequence>
<organism evidence="1 2">
    <name type="scientific">Ktedonobacter robiniae</name>
    <dbReference type="NCBI Taxonomy" id="2778365"/>
    <lineage>
        <taxon>Bacteria</taxon>
        <taxon>Bacillati</taxon>
        <taxon>Chloroflexota</taxon>
        <taxon>Ktedonobacteria</taxon>
        <taxon>Ktedonobacterales</taxon>
        <taxon>Ktedonobacteraceae</taxon>
        <taxon>Ktedonobacter</taxon>
    </lineage>
</organism>
<name>A0ABQ3UQR9_9CHLR</name>
<reference evidence="1 2" key="1">
    <citation type="journal article" date="2021" name="Int. J. Syst. Evol. Microbiol.">
        <title>Reticulibacter mediterranei gen. nov., sp. nov., within the new family Reticulibacteraceae fam. nov., and Ktedonospora formicarum gen. nov., sp. nov., Ktedonobacter robiniae sp. nov., Dictyobacter formicarum sp. nov. and Dictyobacter arantiisoli sp. nov., belonging to the class Ktedonobacteria.</title>
        <authorList>
            <person name="Yabe S."/>
            <person name="Zheng Y."/>
            <person name="Wang C.M."/>
            <person name="Sakai Y."/>
            <person name="Abe K."/>
            <person name="Yokota A."/>
            <person name="Donadio S."/>
            <person name="Cavaletti L."/>
            <person name="Monciardini P."/>
        </authorList>
    </citation>
    <scope>NUCLEOTIDE SEQUENCE [LARGE SCALE GENOMIC DNA]</scope>
    <source>
        <strain evidence="1 2">SOSP1-30</strain>
    </source>
</reference>
<dbReference type="Proteomes" id="UP000654345">
    <property type="component" value="Unassembled WGS sequence"/>
</dbReference>